<dbReference type="AlphaFoldDB" id="A0A1H1SXI4"/>
<dbReference type="OrthoDB" id="3325701at2"/>
<dbReference type="SUPFAM" id="SSF56601">
    <property type="entry name" value="beta-lactamase/transpeptidase-like"/>
    <property type="match status" value="1"/>
</dbReference>
<evidence type="ECO:0000313" key="3">
    <source>
        <dbReference type="Proteomes" id="UP000199103"/>
    </source>
</evidence>
<gene>
    <name evidence="2" type="ORF">SAMN04489812_2158</name>
</gene>
<dbReference type="Proteomes" id="UP000199103">
    <property type="component" value="Chromosome I"/>
</dbReference>
<sequence length="451" mass="48278">MENHPTELSAEVARIAGDLGVPGAAIGFVDGGEREIVTYGVTRRDHGVSIDDSTLFQVGSTAKTLTATLIMVLVDRGVIELDRPVRHYLPELRLQDAGAAETVTVGQLLNHTAGWDGGDSWPDTGEGDDALQRAVALIAELPQQFAVGTSASYNNAAFLVAGRVVETVTGATYERALSQFLLEPLGLHRTATSLNEIMTRSFATGHRTGPSDQGLQECRPWSDPRGYLPAGARLASSLGDQLSWARFQLGDGRSADGTQVLSERSLRAMHAPTTPHELMPGVQIGIGWLLREVDGVGLVEHHGDVSGQHSTVTVIPERDCGIVVLTNSSPQGRELAEHVVRHILESRLGLIERVPEPLRLAPAELARYAGSYRTDGIELRIVVDGSGLIIHGTISDGDDDGETLAFPVKLLPGERYLVVDGPFTGLQGEFVCEGTEVVGARHVGRWVPRTG</sequence>
<keyword evidence="3" id="KW-1185">Reference proteome</keyword>
<accession>A0A1H1SXI4</accession>
<dbReference type="PANTHER" id="PTHR46825:SF9">
    <property type="entry name" value="BETA-LACTAMASE-RELATED DOMAIN-CONTAINING PROTEIN"/>
    <property type="match status" value="1"/>
</dbReference>
<dbReference type="STRING" id="630515.SAMN04489812_2158"/>
<dbReference type="InterPro" id="IPR001466">
    <property type="entry name" value="Beta-lactam-related"/>
</dbReference>
<dbReference type="EMBL" id="LT629772">
    <property type="protein sequence ID" value="SDS52109.1"/>
    <property type="molecule type" value="Genomic_DNA"/>
</dbReference>
<protein>
    <submittedName>
        <fullName evidence="2">CubicO group peptidase, beta-lactamase class C family</fullName>
    </submittedName>
</protein>
<evidence type="ECO:0000313" key="2">
    <source>
        <dbReference type="EMBL" id="SDS52109.1"/>
    </source>
</evidence>
<dbReference type="Gene3D" id="3.40.710.10">
    <property type="entry name" value="DD-peptidase/beta-lactamase superfamily"/>
    <property type="match status" value="1"/>
</dbReference>
<evidence type="ECO:0000259" key="1">
    <source>
        <dbReference type="Pfam" id="PF00144"/>
    </source>
</evidence>
<dbReference type="InterPro" id="IPR012338">
    <property type="entry name" value="Beta-lactam/transpept-like"/>
</dbReference>
<reference evidence="2 3" key="1">
    <citation type="submission" date="2016-10" db="EMBL/GenBank/DDBJ databases">
        <authorList>
            <person name="de Groot N.N."/>
        </authorList>
    </citation>
    <scope>NUCLEOTIDE SEQUENCE [LARGE SCALE GENOMIC DNA]</scope>
    <source>
        <strain evidence="2 3">DSM 21800</strain>
    </source>
</reference>
<name>A0A1H1SXI4_9ACTN</name>
<organism evidence="2 3">
    <name type="scientific">Microlunatus soli</name>
    <dbReference type="NCBI Taxonomy" id="630515"/>
    <lineage>
        <taxon>Bacteria</taxon>
        <taxon>Bacillati</taxon>
        <taxon>Actinomycetota</taxon>
        <taxon>Actinomycetes</taxon>
        <taxon>Propionibacteriales</taxon>
        <taxon>Propionibacteriaceae</taxon>
        <taxon>Microlunatus</taxon>
    </lineage>
</organism>
<proteinExistence type="predicted"/>
<dbReference type="Pfam" id="PF00144">
    <property type="entry name" value="Beta-lactamase"/>
    <property type="match status" value="1"/>
</dbReference>
<dbReference type="RefSeq" id="WP_091524230.1">
    <property type="nucleotide sequence ID" value="NZ_LT629772.1"/>
</dbReference>
<dbReference type="InterPro" id="IPR050491">
    <property type="entry name" value="AmpC-like"/>
</dbReference>
<feature type="domain" description="Beta-lactamase-related" evidence="1">
    <location>
        <begin position="15"/>
        <end position="338"/>
    </location>
</feature>
<dbReference type="PANTHER" id="PTHR46825">
    <property type="entry name" value="D-ALANYL-D-ALANINE-CARBOXYPEPTIDASE/ENDOPEPTIDASE AMPH"/>
    <property type="match status" value="1"/>
</dbReference>